<organism evidence="2 3">
    <name type="scientific">Flavilitoribacter nigricans (strain ATCC 23147 / DSM 23189 / NBRC 102662 / NCIMB 1420 / SS-2)</name>
    <name type="common">Lewinella nigricans</name>
    <dbReference type="NCBI Taxonomy" id="1122177"/>
    <lineage>
        <taxon>Bacteria</taxon>
        <taxon>Pseudomonadati</taxon>
        <taxon>Bacteroidota</taxon>
        <taxon>Saprospiria</taxon>
        <taxon>Saprospirales</taxon>
        <taxon>Lewinellaceae</taxon>
        <taxon>Flavilitoribacter</taxon>
    </lineage>
</organism>
<keyword evidence="1" id="KW-0472">Membrane</keyword>
<comment type="caution">
    <text evidence="2">The sequence shown here is derived from an EMBL/GenBank/DDBJ whole genome shotgun (WGS) entry which is preliminary data.</text>
</comment>
<feature type="transmembrane region" description="Helical" evidence="1">
    <location>
        <begin position="338"/>
        <end position="361"/>
    </location>
</feature>
<keyword evidence="1" id="KW-0812">Transmembrane</keyword>
<evidence type="ECO:0000313" key="3">
    <source>
        <dbReference type="Proteomes" id="UP000223913"/>
    </source>
</evidence>
<dbReference type="InterPro" id="IPR032809">
    <property type="entry name" value="Put_HupE_UreJ"/>
</dbReference>
<name>A0A2D0NJS4_FLAN2</name>
<feature type="transmembrane region" description="Helical" evidence="1">
    <location>
        <begin position="307"/>
        <end position="326"/>
    </location>
</feature>
<feature type="transmembrane region" description="Helical" evidence="1">
    <location>
        <begin position="281"/>
        <end position="300"/>
    </location>
</feature>
<keyword evidence="1" id="KW-1133">Transmembrane helix</keyword>
<accession>A0A2D0NJS4</accession>
<evidence type="ECO:0008006" key="4">
    <source>
        <dbReference type="Google" id="ProtNLM"/>
    </source>
</evidence>
<keyword evidence="3" id="KW-1185">Reference proteome</keyword>
<dbReference type="Pfam" id="PF13795">
    <property type="entry name" value="HupE_UreJ_2"/>
    <property type="match status" value="1"/>
</dbReference>
<evidence type="ECO:0000313" key="2">
    <source>
        <dbReference type="EMBL" id="PHN08616.1"/>
    </source>
</evidence>
<dbReference type="RefSeq" id="WP_099148206.1">
    <property type="nucleotide sequence ID" value="NZ_PDUD01000001.1"/>
</dbReference>
<gene>
    <name evidence="2" type="ORF">CRP01_01505</name>
</gene>
<dbReference type="AlphaFoldDB" id="A0A2D0NJS4"/>
<dbReference type="Proteomes" id="UP000223913">
    <property type="component" value="Unassembled WGS sequence"/>
</dbReference>
<proteinExistence type="predicted"/>
<sequence>MNVFFKQLAYGLLLIGLFILPDTLQAHAPDQGYLYFRIYKDAIGGRFELIAKDINRAIGSNLPDDLTMEQLQAVLPQIQAYFLDRSSIKTGDGTEYTIRFREPEILDLEEMEDFVRFHFDLEGVSEVPDALDVSYNVLFDRAPKHRGLLIIEHNWKAGVLNNEALAYGIFAPDDTQKTVDLTDASIWKGFMNLVRLGIWHIWIGLDHILFIVALILPSVVRRRREDDPSPVDSNYSPTWKPVDRFRPAFLYIIKVITFFTLAHSITLALAALGVVNLSSRLVESIIAFSIALAAFHNIVPIFKGKEWLIAFGFGLFHGFGFASVLGEKGLSGDYLVPSLLGFNIGVEIGQVLIICLIFPILYLIRKLDIYPKVIKYGSMLLILIALYWTIERGFELDMSLSRILGEWLSGEG</sequence>
<dbReference type="OrthoDB" id="9808870at2"/>
<feature type="transmembrane region" description="Helical" evidence="1">
    <location>
        <begin position="199"/>
        <end position="220"/>
    </location>
</feature>
<evidence type="ECO:0000256" key="1">
    <source>
        <dbReference type="SAM" id="Phobius"/>
    </source>
</evidence>
<protein>
    <recommendedName>
        <fullName evidence="4">HupE / UreJ protein</fullName>
    </recommendedName>
</protein>
<dbReference type="EMBL" id="PDUD01000001">
    <property type="protein sequence ID" value="PHN08616.1"/>
    <property type="molecule type" value="Genomic_DNA"/>
</dbReference>
<feature type="transmembrane region" description="Helical" evidence="1">
    <location>
        <begin position="373"/>
        <end position="390"/>
    </location>
</feature>
<reference evidence="2 3" key="1">
    <citation type="submission" date="2017-10" db="EMBL/GenBank/DDBJ databases">
        <title>The draft genome sequence of Lewinella nigricans NBRC 102662.</title>
        <authorList>
            <person name="Wang K."/>
        </authorList>
    </citation>
    <scope>NUCLEOTIDE SEQUENCE [LARGE SCALE GENOMIC DNA]</scope>
    <source>
        <strain evidence="2 3">NBRC 102662</strain>
    </source>
</reference>
<feature type="transmembrane region" description="Helical" evidence="1">
    <location>
        <begin position="248"/>
        <end position="275"/>
    </location>
</feature>